<evidence type="ECO:0000313" key="3">
    <source>
        <dbReference type="Proteomes" id="UP001364617"/>
    </source>
</evidence>
<name>A0AAN9CKU2_9TELE</name>
<protein>
    <submittedName>
        <fullName evidence="2">Uncharacterized protein</fullName>
    </submittedName>
</protein>
<proteinExistence type="predicted"/>
<gene>
    <name evidence="2" type="ORF">R3I93_015160</name>
</gene>
<accession>A0AAN9CKU2</accession>
<dbReference type="Proteomes" id="UP001364617">
    <property type="component" value="Unassembled WGS sequence"/>
</dbReference>
<reference evidence="2 3" key="1">
    <citation type="submission" date="2024-02" db="EMBL/GenBank/DDBJ databases">
        <title>Chromosome-level genome assembly of the Eurasian Minnow (Phoxinus phoxinus).</title>
        <authorList>
            <person name="Oriowo T.O."/>
            <person name="Martin S."/>
            <person name="Stange M."/>
            <person name="Chrysostomakis Y."/>
            <person name="Brown T."/>
            <person name="Winkler S."/>
            <person name="Kukowka S."/>
            <person name="Myers E.W."/>
            <person name="Bohne A."/>
        </authorList>
    </citation>
    <scope>NUCLEOTIDE SEQUENCE [LARGE SCALE GENOMIC DNA]</scope>
    <source>
        <strain evidence="2">ZFMK-TIS-60720</strain>
        <tissue evidence="2">Whole Organism</tissue>
    </source>
</reference>
<keyword evidence="3" id="KW-1185">Reference proteome</keyword>
<comment type="caution">
    <text evidence="2">The sequence shown here is derived from an EMBL/GenBank/DDBJ whole genome shotgun (WGS) entry which is preliminary data.</text>
</comment>
<sequence>MKPCVSGVSRNPPGRASKRKRSSSEEERKTIQSVDLPYNFRYEEIVDNDIRTTVTPADVQISSEQLSVILWSRNVPDHPHHHHPQCRKGNRLQRFISGFKNISSSLMLRIRTRNDDPGPPLQ</sequence>
<dbReference type="EMBL" id="JAYKXH010000016">
    <property type="protein sequence ID" value="KAK7140925.1"/>
    <property type="molecule type" value="Genomic_DNA"/>
</dbReference>
<dbReference type="AlphaFoldDB" id="A0AAN9CKU2"/>
<evidence type="ECO:0000313" key="2">
    <source>
        <dbReference type="EMBL" id="KAK7140925.1"/>
    </source>
</evidence>
<evidence type="ECO:0000256" key="1">
    <source>
        <dbReference type="SAM" id="MobiDB-lite"/>
    </source>
</evidence>
<feature type="region of interest" description="Disordered" evidence="1">
    <location>
        <begin position="1"/>
        <end position="30"/>
    </location>
</feature>
<organism evidence="2 3">
    <name type="scientific">Phoxinus phoxinus</name>
    <name type="common">Eurasian minnow</name>
    <dbReference type="NCBI Taxonomy" id="58324"/>
    <lineage>
        <taxon>Eukaryota</taxon>
        <taxon>Metazoa</taxon>
        <taxon>Chordata</taxon>
        <taxon>Craniata</taxon>
        <taxon>Vertebrata</taxon>
        <taxon>Euteleostomi</taxon>
        <taxon>Actinopterygii</taxon>
        <taxon>Neopterygii</taxon>
        <taxon>Teleostei</taxon>
        <taxon>Ostariophysi</taxon>
        <taxon>Cypriniformes</taxon>
        <taxon>Leuciscidae</taxon>
        <taxon>Phoxininae</taxon>
        <taxon>Phoxinus</taxon>
    </lineage>
</organism>